<comment type="caution">
    <text evidence="1">The sequence shown here is derived from an EMBL/GenBank/DDBJ whole genome shotgun (WGS) entry which is preliminary data.</text>
</comment>
<name>A0A4Y2AG77_ARAVE</name>
<dbReference type="OrthoDB" id="8337705at2759"/>
<proteinExistence type="predicted"/>
<organism evidence="1 2">
    <name type="scientific">Araneus ventricosus</name>
    <name type="common">Orbweaver spider</name>
    <name type="synonym">Epeira ventricosa</name>
    <dbReference type="NCBI Taxonomy" id="182803"/>
    <lineage>
        <taxon>Eukaryota</taxon>
        <taxon>Metazoa</taxon>
        <taxon>Ecdysozoa</taxon>
        <taxon>Arthropoda</taxon>
        <taxon>Chelicerata</taxon>
        <taxon>Arachnida</taxon>
        <taxon>Araneae</taxon>
        <taxon>Araneomorphae</taxon>
        <taxon>Entelegynae</taxon>
        <taxon>Araneoidea</taxon>
        <taxon>Araneidae</taxon>
        <taxon>Araneus</taxon>
    </lineage>
</organism>
<protein>
    <submittedName>
        <fullName evidence="1">Uncharacterized protein</fullName>
    </submittedName>
</protein>
<evidence type="ECO:0000313" key="2">
    <source>
        <dbReference type="Proteomes" id="UP000499080"/>
    </source>
</evidence>
<evidence type="ECO:0000313" key="1">
    <source>
        <dbReference type="EMBL" id="GBL77954.1"/>
    </source>
</evidence>
<gene>
    <name evidence="1" type="ORF">AVEN_255640_1</name>
</gene>
<keyword evidence="2" id="KW-1185">Reference proteome</keyword>
<dbReference type="Proteomes" id="UP000499080">
    <property type="component" value="Unassembled WGS sequence"/>
</dbReference>
<dbReference type="AlphaFoldDB" id="A0A4Y2AG77"/>
<dbReference type="EMBL" id="BGPR01080258">
    <property type="protein sequence ID" value="GBL77954.1"/>
    <property type="molecule type" value="Genomic_DNA"/>
</dbReference>
<sequence>MAGVTEAQASVMRRRRSCNAGGRVAYTYPFMCPHKKKSNGVKSVDVEPAAYPRIFQQPGMNVLSIAHSVMRKNMPHPSISARNVGRSSKLFITEVTPRAASLSISCQQYLHEGVDRWMIN</sequence>
<accession>A0A4Y2AG77</accession>
<reference evidence="1 2" key="1">
    <citation type="journal article" date="2019" name="Sci. Rep.">
        <title>Orb-weaving spider Araneus ventricosus genome elucidates the spidroin gene catalogue.</title>
        <authorList>
            <person name="Kono N."/>
            <person name="Nakamura H."/>
            <person name="Ohtoshi R."/>
            <person name="Moran D.A.P."/>
            <person name="Shinohara A."/>
            <person name="Yoshida Y."/>
            <person name="Fujiwara M."/>
            <person name="Mori M."/>
            <person name="Tomita M."/>
            <person name="Arakawa K."/>
        </authorList>
    </citation>
    <scope>NUCLEOTIDE SEQUENCE [LARGE SCALE GENOMIC DNA]</scope>
</reference>